<dbReference type="Gene3D" id="3.40.50.360">
    <property type="match status" value="1"/>
</dbReference>
<dbReference type="AlphaFoldDB" id="A0A223S9U7"/>
<proteinExistence type="predicted"/>
<dbReference type="PANTHER" id="PTHR30543:SF21">
    <property type="entry name" value="NAD(P)H-DEPENDENT FMN REDUCTASE LOT6"/>
    <property type="match status" value="1"/>
</dbReference>
<dbReference type="InterPro" id="IPR005025">
    <property type="entry name" value="FMN_Rdtase-like_dom"/>
</dbReference>
<feature type="domain" description="NADPH-dependent FMN reductase-like" evidence="1">
    <location>
        <begin position="5"/>
        <end position="144"/>
    </location>
</feature>
<dbReference type="InterPro" id="IPR050712">
    <property type="entry name" value="NAD(P)H-dep_reductase"/>
</dbReference>
<protein>
    <submittedName>
        <fullName evidence="2">NADPH-dependent oxidoreductase</fullName>
    </submittedName>
</protein>
<dbReference type="InterPro" id="IPR029039">
    <property type="entry name" value="Flavoprotein-like_sf"/>
</dbReference>
<dbReference type="KEGG" id="ngv:CDO52_20785"/>
<dbReference type="SUPFAM" id="SSF52218">
    <property type="entry name" value="Flavoproteins"/>
    <property type="match status" value="1"/>
</dbReference>
<dbReference type="Pfam" id="PF03358">
    <property type="entry name" value="FMN_red"/>
    <property type="match status" value="1"/>
</dbReference>
<dbReference type="EMBL" id="CP022753">
    <property type="protein sequence ID" value="ASU84904.1"/>
    <property type="molecule type" value="Genomic_DNA"/>
</dbReference>
<dbReference type="RefSeq" id="WP_083919935.1">
    <property type="nucleotide sequence ID" value="NZ_ANBG01000253.1"/>
</dbReference>
<dbReference type="GO" id="GO:0016491">
    <property type="term" value="F:oxidoreductase activity"/>
    <property type="evidence" value="ECO:0007669"/>
    <property type="project" value="InterPro"/>
</dbReference>
<dbReference type="OrthoDB" id="9812295at2"/>
<dbReference type="Proteomes" id="UP000215005">
    <property type="component" value="Chromosome"/>
</dbReference>
<dbReference type="GO" id="GO:0005829">
    <property type="term" value="C:cytosol"/>
    <property type="evidence" value="ECO:0007669"/>
    <property type="project" value="TreeGrafter"/>
</dbReference>
<keyword evidence="3" id="KW-1185">Reference proteome</keyword>
<accession>A0A223S9U7</accession>
<sequence>MAQWTVLGICGSLRQGSYNAELLRLAAELCPEVSIVGRQAAGRLPLFNPDIEDEEVIPEPAREFRSLADVSDGVIIASPEYAHGPSGVVKNAMDWLVGSGGLAGKPTLLMSASPGQAGGMRGHLPLIPTLTLMGAVPVDSVTVSGAPALVDDHGEFHDPAVRERMRLAMEAFSRALSYSRQKSENLRLVDSPTR</sequence>
<name>A0A223S9U7_9ACTN</name>
<dbReference type="GO" id="GO:0010181">
    <property type="term" value="F:FMN binding"/>
    <property type="evidence" value="ECO:0007669"/>
    <property type="project" value="TreeGrafter"/>
</dbReference>
<evidence type="ECO:0000313" key="3">
    <source>
        <dbReference type="Proteomes" id="UP000215005"/>
    </source>
</evidence>
<dbReference type="PANTHER" id="PTHR30543">
    <property type="entry name" value="CHROMATE REDUCTASE"/>
    <property type="match status" value="1"/>
</dbReference>
<evidence type="ECO:0000259" key="1">
    <source>
        <dbReference type="Pfam" id="PF03358"/>
    </source>
</evidence>
<reference evidence="2 3" key="1">
    <citation type="submission" date="2017-08" db="EMBL/GenBank/DDBJ databases">
        <title>The complete genome sequence of Nocardiopsis gilva YIM 90087.</title>
        <authorList>
            <person name="Yin M."/>
            <person name="Tang S."/>
        </authorList>
    </citation>
    <scope>NUCLEOTIDE SEQUENCE [LARGE SCALE GENOMIC DNA]</scope>
    <source>
        <strain evidence="2 3">YIM 90087</strain>
    </source>
</reference>
<gene>
    <name evidence="2" type="ORF">CDO52_20785</name>
</gene>
<organism evidence="2 3">
    <name type="scientific">Nocardiopsis gilva YIM 90087</name>
    <dbReference type="NCBI Taxonomy" id="1235441"/>
    <lineage>
        <taxon>Bacteria</taxon>
        <taxon>Bacillati</taxon>
        <taxon>Actinomycetota</taxon>
        <taxon>Actinomycetes</taxon>
        <taxon>Streptosporangiales</taxon>
        <taxon>Nocardiopsidaceae</taxon>
        <taxon>Nocardiopsis</taxon>
    </lineage>
</organism>
<evidence type="ECO:0000313" key="2">
    <source>
        <dbReference type="EMBL" id="ASU84904.1"/>
    </source>
</evidence>